<feature type="compositionally biased region" description="Pro residues" evidence="1">
    <location>
        <begin position="787"/>
        <end position="811"/>
    </location>
</feature>
<feature type="region of interest" description="Disordered" evidence="1">
    <location>
        <begin position="269"/>
        <end position="336"/>
    </location>
</feature>
<evidence type="ECO:0008006" key="4">
    <source>
        <dbReference type="Google" id="ProtNLM"/>
    </source>
</evidence>
<feature type="region of interest" description="Disordered" evidence="1">
    <location>
        <begin position="1285"/>
        <end position="1492"/>
    </location>
</feature>
<dbReference type="OrthoDB" id="3562482at2759"/>
<sequence length="1555" mass="173185">MEPISALGAAGSVVGIASFGLQLSQVLYQFTTTALAANESLHAILNGIHATSRALELVHGFLAEECKHLEEKGQAILFSEKAITDVKGTADKCLIIFWRIEATIASRKSGAKFESTLIERLELFNAALCKEELQPVIPDPELTKLTTWGRIRWNYIAPKLDQFNSQLHLLQTNLVLMFQVISLSEHRKRPNQKEQDFRYLLQLYSDIQTMAKQMDLSQIGKRRSSGANAQLPGFEKQRIESPVPARDNLHPFLTRGDLFRRLSLSPQRRRLSPVASGGAHARSTPHVPLAHGGDDGLGLEDLRGVSAKEGASSGKDPLQRAPEASSFTTNRSERVTDNIVMTDSAVNGQTITMPKLAGAEMTLPAKDERSGGTETEIITHSSSETTQMIPEEVEIASSSFQPTTSTIITPVHITSTDGISSNQDRLPGPDDATSSKTSPTVPIPKIIEQTSTPTTNSNRAFVWYRGHSEQASETAVERSTHNQSDTQDIGTHVQDQDDQHTGKKPMPTGQDQIQQHQRRSSTPGKLSESSEVIVRHRRANTIESRRSFYDDVTGTTKSSSHRSSAKGLLARMKTLFHFSTPEADPFVSAYFIKDGEAHQVPHSGTLKLSHGAMRSIESQSFEQPWHRIFAFMNPDDLSALQTVIYEDGPEGSRKIVDLKKIQEKRGHFRRSGAYVHFAVIRDLPPEAPSLASRSRSPIRRDESHARDHMNRGRRRHLSTRTYPWIPLGPAIRQPSQPLSHVKDIRQIATSPINVAPEVRRSVVNTDQTQSNLANRQVPQPSGGPMTFVPPAPHPPQPPPPNRYVPAGPPPPPPSVFRGLQSPNIPFRRQQSMKIQDMSPSLVLTEDMCLKKLSTFKLFTIHRAPMKNDETQVEWEKAQVTEERLSQLDILAQMDKLYENSPPVPEKKAALSREQQSQVTAILDDLATQELDSNFHWVLAQLDTKAAVTSGKGLGRKAMGDDIVILVFAKRAPIPDVNAITLYQILDRMKAARLQGPPPPPQHPVQPTQPKSFPIMQQNQPPIRGVPKPKTVSMSTPLSSAFRKKGKDLDGDSSDMTDSDSDSSSLASSLSSTSMTTRPGKSHGRRKHGKGSRRRSKYRMLSPGRSRHDSRSQSGRSRSDPLDPITSAYQVGKQDVMADRFANSYRGQYLHRPDIVPPSRDLEIPRFGRYGSERQTTGQYGPVIPYDDPPTSLPRRHTAFDSSYNANDAIDRSRQTYPEYPRPDFTSDAEIMARPGNQFEIPSSQQSRFNYPQYYDSKPYDPKAMRERVERKDEDANDIVQRLLLEWTPQKADENQAEEFKSRPGDDSAGSRRQVTEPKGKEKESPSGQGTKHPVGEASGQSKPKSRQTAVDEVVDELDEERQSVLSVRSFSGSETGEKAEIPVDPSLISGPGFTTAINAITDCRRESSPTPISQPQPQPQRQPSWVGISWAQQVVETTAEKPTDSEPKSRFPTRSTFDPRHEVERRYDPSTSAGRPFSDNYAPAPRPNEFLDTDDRYVSEFAERKPMFASDYTRDSPFGSRDRYIPSYDPFAPRPHFAPLPGRGPSSSDSFDRGW</sequence>
<evidence type="ECO:0000256" key="1">
    <source>
        <dbReference type="SAM" id="MobiDB-lite"/>
    </source>
</evidence>
<feature type="region of interest" description="Disordered" evidence="1">
    <location>
        <begin position="688"/>
        <end position="716"/>
    </location>
</feature>
<feature type="region of interest" description="Disordered" evidence="1">
    <location>
        <begin position="1504"/>
        <end position="1555"/>
    </location>
</feature>
<dbReference type="PANTHER" id="PTHR36167:SF3">
    <property type="entry name" value="C2H2 FINGER DOMAIN TRANSCRIPTION FACTOR (EUROFUNG)-RELATED"/>
    <property type="match status" value="1"/>
</dbReference>
<feature type="compositionally biased region" description="Basic and acidic residues" evidence="1">
    <location>
        <begin position="1457"/>
        <end position="1468"/>
    </location>
</feature>
<feature type="compositionally biased region" description="Polar residues" evidence="1">
    <location>
        <begin position="765"/>
        <end position="779"/>
    </location>
</feature>
<feature type="compositionally biased region" description="Basic and acidic residues" evidence="1">
    <location>
        <begin position="468"/>
        <end position="480"/>
    </location>
</feature>
<feature type="compositionally biased region" description="Basic and acidic residues" evidence="1">
    <location>
        <begin position="1290"/>
        <end position="1324"/>
    </location>
</feature>
<feature type="compositionally biased region" description="Polar residues" evidence="1">
    <location>
        <begin position="1239"/>
        <end position="1249"/>
    </location>
</feature>
<feature type="compositionally biased region" description="Acidic residues" evidence="1">
    <location>
        <begin position="1050"/>
        <end position="1060"/>
    </location>
</feature>
<feature type="compositionally biased region" description="Basic and acidic residues" evidence="1">
    <location>
        <begin position="698"/>
        <end position="710"/>
    </location>
</feature>
<feature type="region of interest" description="Disordered" evidence="1">
    <location>
        <begin position="765"/>
        <end position="811"/>
    </location>
</feature>
<dbReference type="GO" id="GO:0006355">
    <property type="term" value="P:regulation of DNA-templated transcription"/>
    <property type="evidence" value="ECO:0007669"/>
    <property type="project" value="InterPro"/>
</dbReference>
<feature type="compositionally biased region" description="Low complexity" evidence="1">
    <location>
        <begin position="1061"/>
        <end position="1076"/>
    </location>
</feature>
<reference evidence="2" key="1">
    <citation type="submission" date="2021-02" db="EMBL/GenBank/DDBJ databases">
        <title>Genome sequence Cadophora malorum strain M34.</title>
        <authorList>
            <person name="Stefanovic E."/>
            <person name="Vu D."/>
            <person name="Scully C."/>
            <person name="Dijksterhuis J."/>
            <person name="Roader J."/>
            <person name="Houbraken J."/>
        </authorList>
    </citation>
    <scope>NUCLEOTIDE SEQUENCE</scope>
    <source>
        <strain evidence="2">M34</strain>
    </source>
</reference>
<feature type="compositionally biased region" description="Polar residues" evidence="1">
    <location>
        <begin position="413"/>
        <end position="424"/>
    </location>
</feature>
<proteinExistence type="predicted"/>
<feature type="compositionally biased region" description="Polar residues" evidence="1">
    <location>
        <begin position="1338"/>
        <end position="1348"/>
    </location>
</feature>
<name>A0A8H7W3U6_9HELO</name>
<evidence type="ECO:0000313" key="2">
    <source>
        <dbReference type="EMBL" id="KAG4411298.1"/>
    </source>
</evidence>
<feature type="region of interest" description="Disordered" evidence="1">
    <location>
        <begin position="1237"/>
        <end position="1273"/>
    </location>
</feature>
<dbReference type="EMBL" id="JAFJYH010000495">
    <property type="protein sequence ID" value="KAG4411298.1"/>
    <property type="molecule type" value="Genomic_DNA"/>
</dbReference>
<feature type="compositionally biased region" description="Polar residues" evidence="1">
    <location>
        <begin position="509"/>
        <end position="530"/>
    </location>
</feature>
<protein>
    <recommendedName>
        <fullName evidence="4">Fungal N-terminal domain-containing protein</fullName>
    </recommendedName>
</protein>
<evidence type="ECO:0000313" key="3">
    <source>
        <dbReference type="Proteomes" id="UP000664132"/>
    </source>
</evidence>
<keyword evidence="3" id="KW-1185">Reference proteome</keyword>
<comment type="caution">
    <text evidence="2">The sequence shown here is derived from an EMBL/GenBank/DDBJ whole genome shotgun (WGS) entry which is preliminary data.</text>
</comment>
<gene>
    <name evidence="2" type="ORF">IFR04_015570</name>
</gene>
<feature type="compositionally biased region" description="Basic and acidic residues" evidence="1">
    <location>
        <begin position="1257"/>
        <end position="1273"/>
    </location>
</feature>
<dbReference type="Proteomes" id="UP000664132">
    <property type="component" value="Unassembled WGS sequence"/>
</dbReference>
<feature type="region of interest" description="Disordered" evidence="1">
    <location>
        <begin position="991"/>
        <end position="1130"/>
    </location>
</feature>
<feature type="region of interest" description="Disordered" evidence="1">
    <location>
        <begin position="468"/>
        <end position="539"/>
    </location>
</feature>
<feature type="compositionally biased region" description="Basic and acidic residues" evidence="1">
    <location>
        <begin position="1438"/>
        <end position="1449"/>
    </location>
</feature>
<dbReference type="PANTHER" id="PTHR36167">
    <property type="entry name" value="C2H2 FINGER DOMAIN TRANSCRIPTION FACTOR (EUROFUNG)-RELATED"/>
    <property type="match status" value="1"/>
</dbReference>
<feature type="region of interest" description="Disordered" evidence="1">
    <location>
        <begin position="413"/>
        <end position="454"/>
    </location>
</feature>
<feature type="compositionally biased region" description="Basic and acidic residues" evidence="1">
    <location>
        <begin position="1105"/>
        <end position="1120"/>
    </location>
</feature>
<organism evidence="2 3">
    <name type="scientific">Cadophora malorum</name>
    <dbReference type="NCBI Taxonomy" id="108018"/>
    <lineage>
        <taxon>Eukaryota</taxon>
        <taxon>Fungi</taxon>
        <taxon>Dikarya</taxon>
        <taxon>Ascomycota</taxon>
        <taxon>Pezizomycotina</taxon>
        <taxon>Leotiomycetes</taxon>
        <taxon>Helotiales</taxon>
        <taxon>Ploettnerulaceae</taxon>
        <taxon>Cadophora</taxon>
    </lineage>
</organism>
<feature type="compositionally biased region" description="Basic residues" evidence="1">
    <location>
        <begin position="1079"/>
        <end position="1097"/>
    </location>
</feature>
<accession>A0A8H7W3U6</accession>
<feature type="compositionally biased region" description="Polar residues" evidence="1">
    <location>
        <begin position="1363"/>
        <end position="1374"/>
    </location>
</feature>
<dbReference type="InterPro" id="IPR039327">
    <property type="entry name" value="CON7-like"/>
</dbReference>